<dbReference type="InterPro" id="IPR036806">
    <property type="entry name" value="YozE_SAM-like_sf"/>
</dbReference>
<gene>
    <name evidence="3" type="ORF">K8V42_01390</name>
</gene>
<dbReference type="AlphaFoldDB" id="A0A9E4DRP0"/>
<feature type="domain" description="YozE SAM-like" evidence="2">
    <location>
        <begin position="4"/>
        <end position="69"/>
    </location>
</feature>
<dbReference type="EMBL" id="JAJJVO010000022">
    <property type="protein sequence ID" value="MCC9272925.1"/>
    <property type="molecule type" value="Genomic_DNA"/>
</dbReference>
<sequence>MRKTFYHYLMTLKDAKIPTDTSQLATAVSLDNQFPRYSEEYHEISEYLEMNTNYLPDLSLFDRLWEIYVEENM</sequence>
<comment type="similarity">
    <text evidence="1">Belongs to the UPF0346 family.</text>
</comment>
<dbReference type="Pfam" id="PF06855">
    <property type="entry name" value="YozE_SAM_like"/>
    <property type="match status" value="1"/>
</dbReference>
<dbReference type="NCBIfam" id="NF010193">
    <property type="entry name" value="PRK13672.1"/>
    <property type="match status" value="1"/>
</dbReference>
<dbReference type="Proteomes" id="UP000813384">
    <property type="component" value="Unassembled WGS sequence"/>
</dbReference>
<evidence type="ECO:0000313" key="3">
    <source>
        <dbReference type="EMBL" id="MCC9272925.1"/>
    </source>
</evidence>
<evidence type="ECO:0000259" key="2">
    <source>
        <dbReference type="Pfam" id="PF06855"/>
    </source>
</evidence>
<organism evidence="3 4">
    <name type="scientific">Enterococcus aquimarinus</name>
    <dbReference type="NCBI Taxonomy" id="328396"/>
    <lineage>
        <taxon>Bacteria</taxon>
        <taxon>Bacillati</taxon>
        <taxon>Bacillota</taxon>
        <taxon>Bacilli</taxon>
        <taxon>Lactobacillales</taxon>
        <taxon>Enterococcaceae</taxon>
        <taxon>Enterococcus</taxon>
    </lineage>
</organism>
<comment type="caution">
    <text evidence="3">The sequence shown here is derived from an EMBL/GenBank/DDBJ whole genome shotgun (WGS) entry which is preliminary data.</text>
</comment>
<reference evidence="3" key="1">
    <citation type="journal article" date="2021" name="PeerJ">
        <title>Extensive microbial diversity within the chicken gut microbiome revealed by metagenomics and culture.</title>
        <authorList>
            <person name="Gilroy R."/>
            <person name="Ravi A."/>
            <person name="Getino M."/>
            <person name="Pursley I."/>
            <person name="Horton D.L."/>
            <person name="Alikhan N.F."/>
            <person name="Baker D."/>
            <person name="Gharbi K."/>
            <person name="Hall N."/>
            <person name="Watson M."/>
            <person name="Adriaenssens E.M."/>
            <person name="Foster-Nyarko E."/>
            <person name="Jarju S."/>
            <person name="Secka A."/>
            <person name="Antonio M."/>
            <person name="Oren A."/>
            <person name="Chaudhuri R.R."/>
            <person name="La Ragione R."/>
            <person name="Hildebrand F."/>
            <person name="Pallen M.J."/>
        </authorList>
    </citation>
    <scope>NUCLEOTIDE SEQUENCE</scope>
    <source>
        <strain evidence="3">150</strain>
    </source>
</reference>
<reference evidence="3" key="2">
    <citation type="submission" date="2021-11" db="EMBL/GenBank/DDBJ databases">
        <authorList>
            <person name="Gilroy R."/>
        </authorList>
    </citation>
    <scope>NUCLEOTIDE SEQUENCE</scope>
    <source>
        <strain evidence="3">150</strain>
    </source>
</reference>
<evidence type="ECO:0000256" key="1">
    <source>
        <dbReference type="HAMAP-Rule" id="MF_01538"/>
    </source>
</evidence>
<dbReference type="PIRSF" id="PIRSF037262">
    <property type="entry name" value="UCP037262"/>
    <property type="match status" value="1"/>
</dbReference>
<dbReference type="SUPFAM" id="SSF140652">
    <property type="entry name" value="YozE-like"/>
    <property type="match status" value="1"/>
</dbReference>
<dbReference type="HAMAP" id="MF_01538">
    <property type="entry name" value="UPF0346"/>
    <property type="match status" value="1"/>
</dbReference>
<proteinExistence type="inferred from homology"/>
<dbReference type="Gene3D" id="1.10.150.260">
    <property type="entry name" value="YozE SAM-like"/>
    <property type="match status" value="1"/>
</dbReference>
<protein>
    <recommendedName>
        <fullName evidence="1">UPF0346 protein K8V42_01390</fullName>
    </recommendedName>
</protein>
<name>A0A9E4DRP0_9ENTE</name>
<dbReference type="InterPro" id="IPR010673">
    <property type="entry name" value="UPF0346"/>
</dbReference>
<evidence type="ECO:0000313" key="4">
    <source>
        <dbReference type="Proteomes" id="UP000813384"/>
    </source>
</evidence>
<accession>A0A9E4DRP0</accession>
<dbReference type="InterPro" id="IPR023089">
    <property type="entry name" value="YozE_SAM-like"/>
</dbReference>